<feature type="non-terminal residue" evidence="1">
    <location>
        <position position="1"/>
    </location>
</feature>
<evidence type="ECO:0000313" key="1">
    <source>
        <dbReference type="EMBL" id="SVC25345.1"/>
    </source>
</evidence>
<protein>
    <submittedName>
        <fullName evidence="1">Uncharacterized protein</fullName>
    </submittedName>
</protein>
<accession>A0A382KP56</accession>
<dbReference type="EMBL" id="UINC01081466">
    <property type="protein sequence ID" value="SVC25345.1"/>
    <property type="molecule type" value="Genomic_DNA"/>
</dbReference>
<sequence>AAYQGTQYGYACGAYAASDVIDKFSYTSDGNATDVGNLTIARGISQGNSSSTYGHVSGGRGGSTYYNTIDRFPFASDTNASDWGDLTDVIAYGTGCSDVDYGYTVGGRNASIYVDVIQRFQFSSNAGASDVGDLTANRQAMTGHSDQGNSYGFVAGGETGPPWAELNIIERFAFASSSNSSDVGDLIAANSNQFRNWSIGPNSSSYGFTIGGNPNSINNIQRFAFASSANATDWADLSTGNYGQAGSSSETNGYAAGGAVTNTTIEKFPFASQTNATDIGNLSVNRGYTEGNQY</sequence>
<organism evidence="1">
    <name type="scientific">marine metagenome</name>
    <dbReference type="NCBI Taxonomy" id="408172"/>
    <lineage>
        <taxon>unclassified sequences</taxon>
        <taxon>metagenomes</taxon>
        <taxon>ecological metagenomes</taxon>
    </lineage>
</organism>
<proteinExistence type="predicted"/>
<gene>
    <name evidence="1" type="ORF">METZ01_LOCUS278199</name>
</gene>
<reference evidence="1" key="1">
    <citation type="submission" date="2018-05" db="EMBL/GenBank/DDBJ databases">
        <authorList>
            <person name="Lanie J.A."/>
            <person name="Ng W.-L."/>
            <person name="Kazmierczak K.M."/>
            <person name="Andrzejewski T.M."/>
            <person name="Davidsen T.M."/>
            <person name="Wayne K.J."/>
            <person name="Tettelin H."/>
            <person name="Glass J.I."/>
            <person name="Rusch D."/>
            <person name="Podicherti R."/>
            <person name="Tsui H.-C.T."/>
            <person name="Winkler M.E."/>
        </authorList>
    </citation>
    <scope>NUCLEOTIDE SEQUENCE</scope>
</reference>
<dbReference type="AlphaFoldDB" id="A0A382KP56"/>
<name>A0A382KP56_9ZZZZ</name>